<protein>
    <submittedName>
        <fullName evidence="6">Aldehyde dehydrogenase</fullName>
    </submittedName>
</protein>
<dbReference type="Proteomes" id="UP000075238">
    <property type="component" value="Chromosome 2"/>
</dbReference>
<dbReference type="OrthoDB" id="6187633at2"/>
<dbReference type="KEGG" id="cnan:A2G96_24460"/>
<evidence type="ECO:0000256" key="2">
    <source>
        <dbReference type="ARBA" id="ARBA00023002"/>
    </source>
</evidence>
<name>A0A142JSB1_9BURK</name>
<proteinExistence type="inferred from homology"/>
<dbReference type="PROSITE" id="PS00687">
    <property type="entry name" value="ALDEHYDE_DEHYDR_GLU"/>
    <property type="match status" value="1"/>
</dbReference>
<evidence type="ECO:0000313" key="6">
    <source>
        <dbReference type="EMBL" id="AMR80973.1"/>
    </source>
</evidence>
<gene>
    <name evidence="6" type="ORF">A2G96_24460</name>
</gene>
<dbReference type="AlphaFoldDB" id="A0A142JSB1"/>
<dbReference type="InterPro" id="IPR029510">
    <property type="entry name" value="Ald_DH_CS_GLU"/>
</dbReference>
<dbReference type="Pfam" id="PF00171">
    <property type="entry name" value="Aldedh"/>
    <property type="match status" value="1"/>
</dbReference>
<sequence length="476" mass="50287">MNRVLNYINGNDVPPSTGRYIEKTDPRTGIALSEVGDSARPDVDAAVAAAMAALPGWRAMRPAERGRILVEIGRAVRNSIDTLGAIESAETGKPGREMPQLMALIAQYFEYYGGIVNTMDGEVINAGPDYHVYTRRDPFGVIGVILPWNAPLHQAARAIAPALATGNVVVAKPSEFTSGSLIALAKLAEAAGLPPGVLNVVVGTGPSLGPAMAGHPDVRKISFTGSTRAGRELGRIAADRILPLTLELGGKSANMVFADADLDAAAKGCTAAFTWNGGQWCAAGTRLLVQSSIHDTFVDKLLAAVAGVRVGADSEASYGPMTTRAQFDKVQQSFDLAHSLGLVPAVGGRMAQAPKEGDGWFIEPTVYLGVTNDMEIAREEIFGPVLCVIRFEDEADAIRIANDSDYGLAAGIWSRDIGRVHRVAAALDAGRIVVNEYSGGFVQTPCGGFKQSGYGREQGMEALAHYTQLKSVIVRL</sequence>
<dbReference type="EMBL" id="CP014845">
    <property type="protein sequence ID" value="AMR80973.1"/>
    <property type="molecule type" value="Genomic_DNA"/>
</dbReference>
<evidence type="ECO:0000256" key="4">
    <source>
        <dbReference type="RuleBase" id="RU003345"/>
    </source>
</evidence>
<evidence type="ECO:0000256" key="1">
    <source>
        <dbReference type="ARBA" id="ARBA00009986"/>
    </source>
</evidence>
<dbReference type="InterPro" id="IPR015590">
    <property type="entry name" value="Aldehyde_DH_dom"/>
</dbReference>
<dbReference type="Gene3D" id="3.40.605.10">
    <property type="entry name" value="Aldehyde Dehydrogenase, Chain A, domain 1"/>
    <property type="match status" value="1"/>
</dbReference>
<keyword evidence="2 4" id="KW-0560">Oxidoreductase</keyword>
<dbReference type="SUPFAM" id="SSF53720">
    <property type="entry name" value="ALDH-like"/>
    <property type="match status" value="1"/>
</dbReference>
<dbReference type="GO" id="GO:0016620">
    <property type="term" value="F:oxidoreductase activity, acting on the aldehyde or oxo group of donors, NAD or NADP as acceptor"/>
    <property type="evidence" value="ECO:0007669"/>
    <property type="project" value="InterPro"/>
</dbReference>
<feature type="active site" evidence="3">
    <location>
        <position position="247"/>
    </location>
</feature>
<dbReference type="InterPro" id="IPR016162">
    <property type="entry name" value="Ald_DH_N"/>
</dbReference>
<dbReference type="FunFam" id="3.40.309.10:FF:000012">
    <property type="entry name" value="Betaine aldehyde dehydrogenase"/>
    <property type="match status" value="1"/>
</dbReference>
<accession>A0A142JSB1</accession>
<dbReference type="InterPro" id="IPR016161">
    <property type="entry name" value="Ald_DH/histidinol_DH"/>
</dbReference>
<evidence type="ECO:0000313" key="7">
    <source>
        <dbReference type="Proteomes" id="UP000075238"/>
    </source>
</evidence>
<dbReference type="PANTHER" id="PTHR11699">
    <property type="entry name" value="ALDEHYDE DEHYDROGENASE-RELATED"/>
    <property type="match status" value="1"/>
</dbReference>
<evidence type="ECO:0000256" key="3">
    <source>
        <dbReference type="PROSITE-ProRule" id="PRU10007"/>
    </source>
</evidence>
<feature type="domain" description="Aldehyde dehydrogenase" evidence="5">
    <location>
        <begin position="17"/>
        <end position="472"/>
    </location>
</feature>
<dbReference type="STRING" id="1796606.A2G96_24460"/>
<reference evidence="6 7" key="1">
    <citation type="submission" date="2016-03" db="EMBL/GenBank/DDBJ databases">
        <title>Complete genome sequence of a novel chlorpyrifos degrading bacterium, Cupriavidus nantongensis sp. X1.</title>
        <authorList>
            <person name="Fang L."/>
        </authorList>
    </citation>
    <scope>NUCLEOTIDE SEQUENCE [LARGE SCALE GENOMIC DNA]</scope>
    <source>
        <strain evidence="6 7">X1</strain>
    </source>
</reference>
<keyword evidence="7" id="KW-1185">Reference proteome</keyword>
<organism evidence="6 7">
    <name type="scientific">Cupriavidus nantongensis</name>
    <dbReference type="NCBI Taxonomy" id="1796606"/>
    <lineage>
        <taxon>Bacteria</taxon>
        <taxon>Pseudomonadati</taxon>
        <taxon>Pseudomonadota</taxon>
        <taxon>Betaproteobacteria</taxon>
        <taxon>Burkholderiales</taxon>
        <taxon>Burkholderiaceae</taxon>
        <taxon>Cupriavidus</taxon>
    </lineage>
</organism>
<dbReference type="InterPro" id="IPR016163">
    <property type="entry name" value="Ald_DH_C"/>
</dbReference>
<comment type="similarity">
    <text evidence="1 4">Belongs to the aldehyde dehydrogenase family.</text>
</comment>
<dbReference type="FunFam" id="3.40.605.10:FF:000007">
    <property type="entry name" value="NAD/NADP-dependent betaine aldehyde dehydrogenase"/>
    <property type="match status" value="1"/>
</dbReference>
<dbReference type="RefSeq" id="WP_062802793.1">
    <property type="nucleotide sequence ID" value="NZ_CP014845.1"/>
</dbReference>
<evidence type="ECO:0000259" key="5">
    <source>
        <dbReference type="Pfam" id="PF00171"/>
    </source>
</evidence>
<dbReference type="Gene3D" id="3.40.309.10">
    <property type="entry name" value="Aldehyde Dehydrogenase, Chain A, domain 2"/>
    <property type="match status" value="1"/>
</dbReference>